<reference evidence="3" key="1">
    <citation type="submission" date="2019-08" db="EMBL/GenBank/DDBJ databases">
        <authorList>
            <person name="Kucharzyk K."/>
            <person name="Murdoch R.W."/>
            <person name="Higgins S."/>
            <person name="Loffler F."/>
        </authorList>
    </citation>
    <scope>NUCLEOTIDE SEQUENCE</scope>
</reference>
<gene>
    <name evidence="3" type="primary">gcvPA_7</name>
    <name evidence="3" type="ORF">SDC9_49157</name>
</gene>
<dbReference type="InterPro" id="IPR015424">
    <property type="entry name" value="PyrdxlP-dep_Trfase"/>
</dbReference>
<dbReference type="NCBIfam" id="NF001696">
    <property type="entry name" value="PRK00451.1"/>
    <property type="match status" value="1"/>
</dbReference>
<dbReference type="PANTHER" id="PTHR42806:SF1">
    <property type="entry name" value="GLYCINE DEHYDROGENASE (DECARBOXYLATING)"/>
    <property type="match status" value="1"/>
</dbReference>
<dbReference type="PIRSF" id="PIRSF006815">
    <property type="entry name" value="GcvPA"/>
    <property type="match status" value="1"/>
</dbReference>
<name>A0A644WH25_9ZZZZ</name>
<keyword evidence="1 3" id="KW-0560">Oxidoreductase</keyword>
<dbReference type="InterPro" id="IPR015421">
    <property type="entry name" value="PyrdxlP-dep_Trfase_major"/>
</dbReference>
<organism evidence="3">
    <name type="scientific">bioreactor metagenome</name>
    <dbReference type="NCBI Taxonomy" id="1076179"/>
    <lineage>
        <taxon>unclassified sequences</taxon>
        <taxon>metagenomes</taxon>
        <taxon>ecological metagenomes</taxon>
    </lineage>
</organism>
<dbReference type="InterPro" id="IPR049315">
    <property type="entry name" value="GDC-P_N"/>
</dbReference>
<dbReference type="Gene3D" id="3.40.640.10">
    <property type="entry name" value="Type I PLP-dependent aspartate aminotransferase-like (Major domain)"/>
    <property type="match status" value="1"/>
</dbReference>
<sequence>MVYPYIPHTDEDRKHMLKAIGVDSMDQLFDGLGEDLLLADSVPISHGRTEDEVQRMIDSIALRNVRGIPFLGCGCYDHIIPATVKALSSLPSFVTAYTPYQAEMSQGLLQAIYEFQSMVCEITGLDVANASLYDGANAAAEAASLMIGAKRKATAVLVSETLHPFTLQVLQTWAKGTDHEIRLVGEKDGVVDLSDLSSLLDESCAGLIVQSPNRYGLLEDYTDVASLLHEKGCLFAVSSDPLSLAIQKSPAEWDADIAVGDTQSLGLSLAFGGPSCGYMAVKEALLRKIPGRIVGATVDNKGRKGYTLTLQAREQHIKRERATSNVCSNQALAALMTTIHLSSLGWGGMVEAANQSYAKSHYLAYHLAQLPGITLIWDKPFWCEFPLVFSDAKRMRKFLQELRNEGIFAGVRLSALTRQAKDELVLLVAVTEKRSREELEMYLAAARRVMK</sequence>
<dbReference type="Gene3D" id="3.90.1150.10">
    <property type="entry name" value="Aspartate Aminotransferase, domain 1"/>
    <property type="match status" value="1"/>
</dbReference>
<dbReference type="InterPro" id="IPR023010">
    <property type="entry name" value="GcvPA"/>
</dbReference>
<dbReference type="EMBL" id="VSSQ01000906">
    <property type="protein sequence ID" value="MPM02899.1"/>
    <property type="molecule type" value="Genomic_DNA"/>
</dbReference>
<dbReference type="Pfam" id="PF02347">
    <property type="entry name" value="GDC-P"/>
    <property type="match status" value="1"/>
</dbReference>
<evidence type="ECO:0000313" key="3">
    <source>
        <dbReference type="EMBL" id="MPM02899.1"/>
    </source>
</evidence>
<feature type="domain" description="Glycine cleavage system P-protein N-terminal" evidence="2">
    <location>
        <begin position="5"/>
        <end position="442"/>
    </location>
</feature>
<evidence type="ECO:0000256" key="1">
    <source>
        <dbReference type="ARBA" id="ARBA00023002"/>
    </source>
</evidence>
<protein>
    <submittedName>
        <fullName evidence="3">Putative glycine dehydrogenase (Decarboxylating) subunit 1</fullName>
        <ecNumber evidence="3">1.4.4.2</ecNumber>
    </submittedName>
</protein>
<dbReference type="GO" id="GO:0009116">
    <property type="term" value="P:nucleoside metabolic process"/>
    <property type="evidence" value="ECO:0007669"/>
    <property type="project" value="InterPro"/>
</dbReference>
<proteinExistence type="predicted"/>
<dbReference type="SUPFAM" id="SSF53383">
    <property type="entry name" value="PLP-dependent transferases"/>
    <property type="match status" value="1"/>
</dbReference>
<dbReference type="EC" id="1.4.4.2" evidence="3"/>
<comment type="caution">
    <text evidence="3">The sequence shown here is derived from an EMBL/GenBank/DDBJ whole genome shotgun (WGS) entry which is preliminary data.</text>
</comment>
<dbReference type="PANTHER" id="PTHR42806">
    <property type="entry name" value="GLYCINE CLEAVAGE SYSTEM P-PROTEIN"/>
    <property type="match status" value="1"/>
</dbReference>
<evidence type="ECO:0000259" key="2">
    <source>
        <dbReference type="Pfam" id="PF02347"/>
    </source>
</evidence>
<dbReference type="InterPro" id="IPR015422">
    <property type="entry name" value="PyrdxlP-dep_Trfase_small"/>
</dbReference>
<dbReference type="GO" id="GO:0004375">
    <property type="term" value="F:glycine dehydrogenase (decarboxylating) activity"/>
    <property type="evidence" value="ECO:0007669"/>
    <property type="project" value="UniProtKB-EC"/>
</dbReference>
<accession>A0A644WH25</accession>
<dbReference type="AlphaFoldDB" id="A0A644WH25"/>